<dbReference type="InterPro" id="IPR029032">
    <property type="entry name" value="AhpD-like"/>
</dbReference>
<evidence type="ECO:0000259" key="1">
    <source>
        <dbReference type="Pfam" id="PF02627"/>
    </source>
</evidence>
<organism evidence="2 3">
    <name type="scientific">Aromatoleum toluolicum</name>
    <dbReference type="NCBI Taxonomy" id="90060"/>
    <lineage>
        <taxon>Bacteria</taxon>
        <taxon>Pseudomonadati</taxon>
        <taxon>Pseudomonadota</taxon>
        <taxon>Betaproteobacteria</taxon>
        <taxon>Rhodocyclales</taxon>
        <taxon>Rhodocyclaceae</taxon>
        <taxon>Aromatoleum</taxon>
    </lineage>
</organism>
<dbReference type="InterPro" id="IPR003779">
    <property type="entry name" value="CMD-like"/>
</dbReference>
<proteinExistence type="predicted"/>
<evidence type="ECO:0000313" key="3">
    <source>
        <dbReference type="Proteomes" id="UP000634522"/>
    </source>
</evidence>
<dbReference type="Proteomes" id="UP000634522">
    <property type="component" value="Unassembled WGS sequence"/>
</dbReference>
<dbReference type="Pfam" id="PF02627">
    <property type="entry name" value="CMD"/>
    <property type="match status" value="1"/>
</dbReference>
<dbReference type="PANTHER" id="PTHR33930">
    <property type="entry name" value="ALKYL HYDROPEROXIDE REDUCTASE AHPD"/>
    <property type="match status" value="1"/>
</dbReference>
<protein>
    <submittedName>
        <fullName evidence="2">Carboxymuconolactone decarboxylase family protein</fullName>
    </submittedName>
</protein>
<feature type="domain" description="Carboxymuconolactone decarboxylase-like" evidence="1">
    <location>
        <begin position="152"/>
        <end position="224"/>
    </location>
</feature>
<gene>
    <name evidence="2" type="ORF">GPA27_02970</name>
</gene>
<sequence>MFNSELLKELAPFTISGYDLFREVIETDGALPAKLKGLFAAVVACNRRYPALARKELDRAARLGLTRNEAAAGLILLSSLRGEGAALAFDATIREIYPPACDGNASPPRHPSSRQPELVRAAPGEAEANFKAYFGTVPPALATLLRLAPKGADGYFLMRKGTIDCNQLDRKAAELMLIAVLASDYSPQAATHIRAARAVGATDEEMAEAILCAVPSAGIAAWMATGVLLEPQQ</sequence>
<dbReference type="SUPFAM" id="SSF69118">
    <property type="entry name" value="AhpD-like"/>
    <property type="match status" value="1"/>
</dbReference>
<keyword evidence="3" id="KW-1185">Reference proteome</keyword>
<dbReference type="EMBL" id="WTVS01000004">
    <property type="protein sequence ID" value="NMF96357.1"/>
    <property type="molecule type" value="Genomic_DNA"/>
</dbReference>
<dbReference type="PANTHER" id="PTHR33930:SF2">
    <property type="entry name" value="BLR3452 PROTEIN"/>
    <property type="match status" value="1"/>
</dbReference>
<reference evidence="2 3" key="1">
    <citation type="submission" date="2019-12" db="EMBL/GenBank/DDBJ databases">
        <title>Comparative genomics gives insights into the taxonomy of the Azoarcus-Aromatoleum group and reveals separate origins of nif in the plant-associated Azoarcus and non-plant-associated Aromatoleum sub-groups.</title>
        <authorList>
            <person name="Lafos M."/>
            <person name="Maluk M."/>
            <person name="Batista M."/>
            <person name="Junghare M."/>
            <person name="Carmona M."/>
            <person name="Faoro H."/>
            <person name="Cruz L.M."/>
            <person name="Battistoni F."/>
            <person name="De Souza E."/>
            <person name="Pedrosa F."/>
            <person name="Chen W.-M."/>
            <person name="Poole P.S."/>
            <person name="Dixon R.A."/>
            <person name="James E.K."/>
        </authorList>
    </citation>
    <scope>NUCLEOTIDE SEQUENCE [LARGE SCALE GENOMIC DNA]</scope>
    <source>
        <strain evidence="2 3">T</strain>
    </source>
</reference>
<dbReference type="Gene3D" id="1.20.1290.10">
    <property type="entry name" value="AhpD-like"/>
    <property type="match status" value="2"/>
</dbReference>
<name>A0ABX1NAP9_9RHOO</name>
<comment type="caution">
    <text evidence="2">The sequence shown here is derived from an EMBL/GenBank/DDBJ whole genome shotgun (WGS) entry which is preliminary data.</text>
</comment>
<accession>A0ABX1NAP9</accession>
<evidence type="ECO:0000313" key="2">
    <source>
        <dbReference type="EMBL" id="NMF96357.1"/>
    </source>
</evidence>